<protein>
    <submittedName>
        <fullName evidence="1">Uncharacterized protein</fullName>
    </submittedName>
</protein>
<comment type="caution">
    <text evidence="1">The sequence shown here is derived from an EMBL/GenBank/DDBJ whole genome shotgun (WGS) entry which is preliminary data.</text>
</comment>
<name>A0A2T7A2I1_TUBBO</name>
<gene>
    <name evidence="1" type="ORF">B9Z19DRAFT_1099515</name>
</gene>
<reference evidence="1 2" key="1">
    <citation type="submission" date="2017-04" db="EMBL/GenBank/DDBJ databases">
        <title>Draft genome sequence of Tuber borchii Vittad., a whitish edible truffle.</title>
        <authorList>
            <consortium name="DOE Joint Genome Institute"/>
            <person name="Murat C."/>
            <person name="Kuo A."/>
            <person name="Barry K.W."/>
            <person name="Clum A."/>
            <person name="Dockter R.B."/>
            <person name="Fauchery L."/>
            <person name="Iotti M."/>
            <person name="Kohler A."/>
            <person name="Labutti K."/>
            <person name="Lindquist E.A."/>
            <person name="Lipzen A."/>
            <person name="Ohm R.A."/>
            <person name="Wang M."/>
            <person name="Grigoriev I.V."/>
            <person name="Zambonelli A."/>
            <person name="Martin F.M."/>
        </authorList>
    </citation>
    <scope>NUCLEOTIDE SEQUENCE [LARGE SCALE GENOMIC DNA]</scope>
    <source>
        <strain evidence="1 2">Tbo3840</strain>
    </source>
</reference>
<dbReference type="OrthoDB" id="10582819at2759"/>
<dbReference type="EMBL" id="NESQ01000037">
    <property type="protein sequence ID" value="PUU81895.1"/>
    <property type="molecule type" value="Genomic_DNA"/>
</dbReference>
<evidence type="ECO:0000313" key="2">
    <source>
        <dbReference type="Proteomes" id="UP000244722"/>
    </source>
</evidence>
<organism evidence="1 2">
    <name type="scientific">Tuber borchii</name>
    <name type="common">White truffle</name>
    <dbReference type="NCBI Taxonomy" id="42251"/>
    <lineage>
        <taxon>Eukaryota</taxon>
        <taxon>Fungi</taxon>
        <taxon>Dikarya</taxon>
        <taxon>Ascomycota</taxon>
        <taxon>Pezizomycotina</taxon>
        <taxon>Pezizomycetes</taxon>
        <taxon>Pezizales</taxon>
        <taxon>Tuberaceae</taxon>
        <taxon>Tuber</taxon>
    </lineage>
</organism>
<keyword evidence="2" id="KW-1185">Reference proteome</keyword>
<sequence length="249" mass="25933">MTEPYTTNMLLYPVTGKPDLFAPLPTNTTLFPGGGSSITYLVNYGTVSVPSKVTSQSSVALVTTGVTTVLQTNAPGYLVAAIGQSLASIPSLSYFTASTSDKTASTLLDMTASKTTATSGVSGTSANTSHAAASNNKAATAVAGVMGGLFVITLLRKSRKDSFHSPPMMAFAEASAEKDQSPISELSAANTNLISQLEERNAQLSALQATLMRSNRIERLGHHTFQVHGTAPRSFAAVARDLDFPDPAI</sequence>
<dbReference type="AlphaFoldDB" id="A0A2T7A2I1"/>
<accession>A0A2T7A2I1</accession>
<proteinExistence type="predicted"/>
<evidence type="ECO:0000313" key="1">
    <source>
        <dbReference type="EMBL" id="PUU81895.1"/>
    </source>
</evidence>
<dbReference type="Proteomes" id="UP000244722">
    <property type="component" value="Unassembled WGS sequence"/>
</dbReference>